<organism evidence="1 2">
    <name type="scientific">Portunus trituberculatus</name>
    <name type="common">Swimming crab</name>
    <name type="synonym">Neptunus trituberculatus</name>
    <dbReference type="NCBI Taxonomy" id="210409"/>
    <lineage>
        <taxon>Eukaryota</taxon>
        <taxon>Metazoa</taxon>
        <taxon>Ecdysozoa</taxon>
        <taxon>Arthropoda</taxon>
        <taxon>Crustacea</taxon>
        <taxon>Multicrustacea</taxon>
        <taxon>Malacostraca</taxon>
        <taxon>Eumalacostraca</taxon>
        <taxon>Eucarida</taxon>
        <taxon>Decapoda</taxon>
        <taxon>Pleocyemata</taxon>
        <taxon>Brachyura</taxon>
        <taxon>Eubrachyura</taxon>
        <taxon>Portunoidea</taxon>
        <taxon>Portunidae</taxon>
        <taxon>Portuninae</taxon>
        <taxon>Portunus</taxon>
    </lineage>
</organism>
<keyword evidence="2" id="KW-1185">Reference proteome</keyword>
<comment type="caution">
    <text evidence="1">The sequence shown here is derived from an EMBL/GenBank/DDBJ whole genome shotgun (WGS) entry which is preliminary data.</text>
</comment>
<evidence type="ECO:0000313" key="1">
    <source>
        <dbReference type="EMBL" id="MPC51298.1"/>
    </source>
</evidence>
<sequence length="115" mass="12711">MLNKLTLNVIPQVVIRLGNDVAGWRAGACEVAPVRAALREDQLMVVCGSVERTVGWLTAPRVTTINQEAIAGQVGASRRWKGKGRKEKASVHDWRERSKEPCVSDERYEVKVGLS</sequence>
<gene>
    <name evidence="1" type="ORF">E2C01_045143</name>
</gene>
<proteinExistence type="predicted"/>
<dbReference type="Proteomes" id="UP000324222">
    <property type="component" value="Unassembled WGS sequence"/>
</dbReference>
<evidence type="ECO:0000313" key="2">
    <source>
        <dbReference type="Proteomes" id="UP000324222"/>
    </source>
</evidence>
<dbReference type="AlphaFoldDB" id="A0A5B7G2C7"/>
<protein>
    <submittedName>
        <fullName evidence="1">Uncharacterized protein</fullName>
    </submittedName>
</protein>
<reference evidence="1 2" key="1">
    <citation type="submission" date="2019-05" db="EMBL/GenBank/DDBJ databases">
        <title>Another draft genome of Portunus trituberculatus and its Hox gene families provides insights of decapod evolution.</title>
        <authorList>
            <person name="Jeong J.-H."/>
            <person name="Song I."/>
            <person name="Kim S."/>
            <person name="Choi T."/>
            <person name="Kim D."/>
            <person name="Ryu S."/>
            <person name="Kim W."/>
        </authorList>
    </citation>
    <scope>NUCLEOTIDE SEQUENCE [LARGE SCALE GENOMIC DNA]</scope>
    <source>
        <tissue evidence="1">Muscle</tissue>
    </source>
</reference>
<name>A0A5B7G2C7_PORTR</name>
<accession>A0A5B7G2C7</accession>
<dbReference type="EMBL" id="VSRR010010082">
    <property type="protein sequence ID" value="MPC51298.1"/>
    <property type="molecule type" value="Genomic_DNA"/>
</dbReference>